<keyword evidence="3" id="KW-1185">Reference proteome</keyword>
<sequence>MTINGFAVPGGMFFGSNSALAAARLSVMEKDIGGVKLRLGGALLIEISGGVEDRADEDDEEDFLERLCVWLRCAELGMEEDEEDLEEDEEGLEEDEEDDEEDFDCLEDMVTDGAELGKVG</sequence>
<accession>A0A2V3IPU6</accession>
<comment type="caution">
    <text evidence="2">The sequence shown here is derived from an EMBL/GenBank/DDBJ whole genome shotgun (WGS) entry which is preliminary data.</text>
</comment>
<evidence type="ECO:0000256" key="1">
    <source>
        <dbReference type="SAM" id="MobiDB-lite"/>
    </source>
</evidence>
<evidence type="ECO:0000313" key="2">
    <source>
        <dbReference type="EMBL" id="PXF44111.1"/>
    </source>
</evidence>
<reference evidence="2 3" key="1">
    <citation type="journal article" date="2018" name="Mol. Biol. Evol.">
        <title>Analysis of the draft genome of the red seaweed Gracilariopsis chorda provides insights into genome size evolution in Rhodophyta.</title>
        <authorList>
            <person name="Lee J."/>
            <person name="Yang E.C."/>
            <person name="Graf L."/>
            <person name="Yang J.H."/>
            <person name="Qiu H."/>
            <person name="Zel Zion U."/>
            <person name="Chan C.X."/>
            <person name="Stephens T.G."/>
            <person name="Weber A.P.M."/>
            <person name="Boo G.H."/>
            <person name="Boo S.M."/>
            <person name="Kim K.M."/>
            <person name="Shin Y."/>
            <person name="Jung M."/>
            <person name="Lee S.J."/>
            <person name="Yim H.S."/>
            <person name="Lee J.H."/>
            <person name="Bhattacharya D."/>
            <person name="Yoon H.S."/>
        </authorList>
    </citation>
    <scope>NUCLEOTIDE SEQUENCE [LARGE SCALE GENOMIC DNA]</scope>
    <source>
        <strain evidence="2 3">SKKU-2015</strain>
        <tissue evidence="2">Whole body</tissue>
    </source>
</reference>
<name>A0A2V3IPU6_9FLOR</name>
<proteinExistence type="predicted"/>
<dbReference type="AlphaFoldDB" id="A0A2V3IPU6"/>
<organism evidence="2 3">
    <name type="scientific">Gracilariopsis chorda</name>
    <dbReference type="NCBI Taxonomy" id="448386"/>
    <lineage>
        <taxon>Eukaryota</taxon>
        <taxon>Rhodophyta</taxon>
        <taxon>Florideophyceae</taxon>
        <taxon>Rhodymeniophycidae</taxon>
        <taxon>Gracilariales</taxon>
        <taxon>Gracilariaceae</taxon>
        <taxon>Gracilariopsis</taxon>
    </lineage>
</organism>
<gene>
    <name evidence="2" type="ORF">BWQ96_06192</name>
</gene>
<feature type="region of interest" description="Disordered" evidence="1">
    <location>
        <begin position="78"/>
        <end position="103"/>
    </location>
</feature>
<dbReference type="Proteomes" id="UP000247409">
    <property type="component" value="Unassembled WGS sequence"/>
</dbReference>
<evidence type="ECO:0000313" key="3">
    <source>
        <dbReference type="Proteomes" id="UP000247409"/>
    </source>
</evidence>
<dbReference type="EMBL" id="NBIV01000102">
    <property type="protein sequence ID" value="PXF44111.1"/>
    <property type="molecule type" value="Genomic_DNA"/>
</dbReference>
<protein>
    <submittedName>
        <fullName evidence="2">Uncharacterized protein</fullName>
    </submittedName>
</protein>